<evidence type="ECO:0000256" key="2">
    <source>
        <dbReference type="ARBA" id="ARBA00004236"/>
    </source>
</evidence>
<evidence type="ECO:0000256" key="3">
    <source>
        <dbReference type="ARBA" id="ARBA00012513"/>
    </source>
</evidence>
<dbReference type="FunFam" id="1.10.510.10:FF:001019">
    <property type="entry name" value="G-type lectin S-receptor-like serine/threonine-protein kinase B120"/>
    <property type="match status" value="1"/>
</dbReference>
<dbReference type="InterPro" id="IPR001245">
    <property type="entry name" value="Ser-Thr/Tyr_kinase_cat_dom"/>
</dbReference>
<dbReference type="PROSITE" id="PS50011">
    <property type="entry name" value="PROTEIN_KINASE_DOM"/>
    <property type="match status" value="1"/>
</dbReference>
<dbReference type="GO" id="GO:0005886">
    <property type="term" value="C:plasma membrane"/>
    <property type="evidence" value="ECO:0007669"/>
    <property type="project" value="UniProtKB-SubCell"/>
</dbReference>
<dbReference type="SMART" id="SM00473">
    <property type="entry name" value="PAN_AP"/>
    <property type="match status" value="1"/>
</dbReference>
<evidence type="ECO:0000259" key="21">
    <source>
        <dbReference type="PROSITE" id="PS50011"/>
    </source>
</evidence>
<dbReference type="AlphaFoldDB" id="A0A8B7MX87"/>
<dbReference type="Gene3D" id="1.10.510.10">
    <property type="entry name" value="Transferase(Phosphotransferase) domain 1"/>
    <property type="match status" value="1"/>
</dbReference>
<accession>A0A8B7MX87</accession>
<keyword evidence="8" id="KW-0732">Signal</keyword>
<reference evidence="25" key="2">
    <citation type="submission" date="2025-08" db="UniProtKB">
        <authorList>
            <consortium name="RefSeq"/>
        </authorList>
    </citation>
    <scope>IDENTIFICATION</scope>
    <source>
        <tissue evidence="25">Young leaves</tissue>
    </source>
</reference>
<sequence>MKLGWNLKSHLNRNVTAWTSPSDPAPGYYSAAMDVQGDPEIFLWAGAQRLWRTGPWVGHRFSGVPEMKTYSMFTFNFVDDRDEIYYTFNILNGSIISRLVVNQSGVIQRLVWLEQSQMWNIFWFAPKDQCDSVSPCGPFGVCDPNNSPICDCLQGFEPKSPANWALRDGSGGCKRKTPLDCRNGTDGFLTVNDAKLPDTSSSTVDMSLNLDQCKAACLKNCSCTAYASANTSGDGCIIWTAELTGLRVFGFGGQDLYIRLAAADLGSASDHSHQIHIVAVVVGSVLGTLLLGSICCCIWKKKKRRRRQATSMLGTVSFASNYIDEGTEGRELELPLFDMGTIAAATNDFSIQNKLGEGGFGPVYKGKLGDEQEIAVKRLAKTSVQGLDEFKNEVVLIARLQHRNLVRLLGCCIQGEERMLVYEYMPNRSLDAFLFDKARAALLDWRIRYNIILGIARGILYLHQDSRFRIIHRDLKASNILLDKEMNPKISDFGMARIFGEDETEVNTRRVVGT</sequence>
<dbReference type="CDD" id="cd01098">
    <property type="entry name" value="PAN_AP_plant"/>
    <property type="match status" value="1"/>
</dbReference>
<dbReference type="InterPro" id="IPR000742">
    <property type="entry name" value="EGF"/>
</dbReference>
<keyword evidence="4" id="KW-1003">Cell membrane</keyword>
<evidence type="ECO:0000256" key="14">
    <source>
        <dbReference type="ARBA" id="ARBA00023157"/>
    </source>
</evidence>
<dbReference type="OrthoDB" id="741567at2759"/>
<dbReference type="Pfam" id="PF00954">
    <property type="entry name" value="S_locus_glycop"/>
    <property type="match status" value="1"/>
</dbReference>
<feature type="domain" description="EGF-like" evidence="22">
    <location>
        <begin position="126"/>
        <end position="162"/>
    </location>
</feature>
<name>A0A8B7MX87_PHODC</name>
<dbReference type="Pfam" id="PF07714">
    <property type="entry name" value="PK_Tyr_Ser-Thr"/>
    <property type="match status" value="1"/>
</dbReference>
<dbReference type="GO" id="GO:0005524">
    <property type="term" value="F:ATP binding"/>
    <property type="evidence" value="ECO:0007669"/>
    <property type="project" value="UniProtKB-KW"/>
</dbReference>
<comment type="catalytic activity">
    <reaction evidence="18">
        <text>L-seryl-[protein] + ATP = O-phospho-L-seryl-[protein] + ADP + H(+)</text>
        <dbReference type="Rhea" id="RHEA:17989"/>
        <dbReference type="Rhea" id="RHEA-COMP:9863"/>
        <dbReference type="Rhea" id="RHEA-COMP:11604"/>
        <dbReference type="ChEBI" id="CHEBI:15378"/>
        <dbReference type="ChEBI" id="CHEBI:29999"/>
        <dbReference type="ChEBI" id="CHEBI:30616"/>
        <dbReference type="ChEBI" id="CHEBI:83421"/>
        <dbReference type="ChEBI" id="CHEBI:456216"/>
        <dbReference type="EC" id="2.7.11.1"/>
    </reaction>
</comment>
<comment type="caution">
    <text evidence="19">Lacks conserved residue(s) required for the propagation of feature annotation.</text>
</comment>
<dbReference type="PROSITE" id="PS50948">
    <property type="entry name" value="PAN"/>
    <property type="match status" value="1"/>
</dbReference>
<evidence type="ECO:0000256" key="18">
    <source>
        <dbReference type="ARBA" id="ARBA00048679"/>
    </source>
</evidence>
<evidence type="ECO:0000256" key="15">
    <source>
        <dbReference type="ARBA" id="ARBA00023170"/>
    </source>
</evidence>
<evidence type="ECO:0000313" key="24">
    <source>
        <dbReference type="Proteomes" id="UP000228380"/>
    </source>
</evidence>
<keyword evidence="6" id="KW-0808">Transferase</keyword>
<keyword evidence="5" id="KW-0723">Serine/threonine-protein kinase</keyword>
<keyword evidence="7 20" id="KW-0812">Transmembrane</keyword>
<evidence type="ECO:0000256" key="13">
    <source>
        <dbReference type="ARBA" id="ARBA00023136"/>
    </source>
</evidence>
<dbReference type="SMART" id="SM00220">
    <property type="entry name" value="S_TKc"/>
    <property type="match status" value="1"/>
</dbReference>
<evidence type="ECO:0000256" key="20">
    <source>
        <dbReference type="SAM" id="Phobius"/>
    </source>
</evidence>
<dbReference type="Proteomes" id="UP000228380">
    <property type="component" value="Chromosome 11"/>
</dbReference>
<dbReference type="PROSITE" id="PS00108">
    <property type="entry name" value="PROTEIN_KINASE_ST"/>
    <property type="match status" value="1"/>
</dbReference>
<protein>
    <recommendedName>
        <fullName evidence="3">non-specific serine/threonine protein kinase</fullName>
        <ecNumber evidence="3">2.7.11.1</ecNumber>
    </recommendedName>
</protein>
<dbReference type="SUPFAM" id="SSF51110">
    <property type="entry name" value="alpha-D-mannose-specific plant lectins"/>
    <property type="match status" value="1"/>
</dbReference>
<evidence type="ECO:0000256" key="9">
    <source>
        <dbReference type="ARBA" id="ARBA00022741"/>
    </source>
</evidence>
<proteinExistence type="predicted"/>
<keyword evidence="13 20" id="KW-0472">Membrane</keyword>
<keyword evidence="16" id="KW-0325">Glycoprotein</keyword>
<keyword evidence="10" id="KW-0418">Kinase</keyword>
<keyword evidence="12 20" id="KW-1133">Transmembrane helix</keyword>
<dbReference type="PROSITE" id="PS50026">
    <property type="entry name" value="EGF_3"/>
    <property type="match status" value="1"/>
</dbReference>
<evidence type="ECO:0000256" key="4">
    <source>
        <dbReference type="ARBA" id="ARBA00022475"/>
    </source>
</evidence>
<dbReference type="KEGG" id="pda:103695872"/>
<dbReference type="InterPro" id="IPR003609">
    <property type="entry name" value="Pan_app"/>
</dbReference>
<keyword evidence="15" id="KW-0675">Receptor</keyword>
<organism evidence="24 25">
    <name type="scientific">Phoenix dactylifera</name>
    <name type="common">Date palm</name>
    <dbReference type="NCBI Taxonomy" id="42345"/>
    <lineage>
        <taxon>Eukaryota</taxon>
        <taxon>Viridiplantae</taxon>
        <taxon>Streptophyta</taxon>
        <taxon>Embryophyta</taxon>
        <taxon>Tracheophyta</taxon>
        <taxon>Spermatophyta</taxon>
        <taxon>Magnoliopsida</taxon>
        <taxon>Liliopsida</taxon>
        <taxon>Arecaceae</taxon>
        <taxon>Coryphoideae</taxon>
        <taxon>Phoeniceae</taxon>
        <taxon>Phoenix</taxon>
    </lineage>
</organism>
<keyword evidence="24" id="KW-1185">Reference proteome</keyword>
<dbReference type="Pfam" id="PF08276">
    <property type="entry name" value="PAN_2"/>
    <property type="match status" value="1"/>
</dbReference>
<dbReference type="InterPro" id="IPR011009">
    <property type="entry name" value="Kinase-like_dom_sf"/>
</dbReference>
<evidence type="ECO:0000256" key="6">
    <source>
        <dbReference type="ARBA" id="ARBA00022679"/>
    </source>
</evidence>
<dbReference type="InterPro" id="IPR000719">
    <property type="entry name" value="Prot_kinase_dom"/>
</dbReference>
<keyword evidence="9" id="KW-0547">Nucleotide-binding</keyword>
<dbReference type="PANTHER" id="PTHR32444">
    <property type="entry name" value="BULB-TYPE LECTIN DOMAIN-CONTAINING PROTEIN"/>
    <property type="match status" value="1"/>
</dbReference>
<evidence type="ECO:0000256" key="8">
    <source>
        <dbReference type="ARBA" id="ARBA00022729"/>
    </source>
</evidence>
<dbReference type="InterPro" id="IPR000858">
    <property type="entry name" value="S_locus_glycoprot_dom"/>
</dbReference>
<dbReference type="RefSeq" id="XP_017702536.3">
    <property type="nucleotide sequence ID" value="XM_017847047.3"/>
</dbReference>
<gene>
    <name evidence="25" type="primary">LOC103695872</name>
</gene>
<dbReference type="InterPro" id="IPR008271">
    <property type="entry name" value="Ser/Thr_kinase_AS"/>
</dbReference>
<evidence type="ECO:0000259" key="22">
    <source>
        <dbReference type="PROSITE" id="PS50026"/>
    </source>
</evidence>
<dbReference type="CDD" id="cd00054">
    <property type="entry name" value="EGF_CA"/>
    <property type="match status" value="1"/>
</dbReference>
<keyword evidence="14" id="KW-1015">Disulfide bond</keyword>
<dbReference type="FunFam" id="3.30.200.20:FF:000330">
    <property type="entry name" value="G-type lectin S-receptor-like serine/threonine-protein kinase At4g03230"/>
    <property type="match status" value="1"/>
</dbReference>
<dbReference type="EC" id="2.7.11.1" evidence="3"/>
<dbReference type="PANTHER" id="PTHR32444:SF183">
    <property type="entry name" value="APPLE DOMAIN-CONTAINING PROTEIN"/>
    <property type="match status" value="1"/>
</dbReference>
<dbReference type="SUPFAM" id="SSF56112">
    <property type="entry name" value="Protein kinase-like (PK-like)"/>
    <property type="match status" value="1"/>
</dbReference>
<feature type="domain" description="Apple" evidence="23">
    <location>
        <begin position="181"/>
        <end position="261"/>
    </location>
</feature>
<evidence type="ECO:0000256" key="19">
    <source>
        <dbReference type="PROSITE-ProRule" id="PRU00076"/>
    </source>
</evidence>
<feature type="domain" description="Protein kinase" evidence="21">
    <location>
        <begin position="349"/>
        <end position="514"/>
    </location>
</feature>
<evidence type="ECO:0000256" key="12">
    <source>
        <dbReference type="ARBA" id="ARBA00022989"/>
    </source>
</evidence>
<comment type="subcellular location">
    <subcellularLocation>
        <location evidence="2">Cell membrane</location>
    </subcellularLocation>
    <subcellularLocation>
        <location evidence="1">Membrane</location>
        <topology evidence="1">Single-pass membrane protein</topology>
    </subcellularLocation>
</comment>
<evidence type="ECO:0000256" key="1">
    <source>
        <dbReference type="ARBA" id="ARBA00004167"/>
    </source>
</evidence>
<dbReference type="Gene3D" id="3.30.200.20">
    <property type="entry name" value="Phosphorylase Kinase, domain 1"/>
    <property type="match status" value="1"/>
</dbReference>
<evidence type="ECO:0000256" key="17">
    <source>
        <dbReference type="ARBA" id="ARBA00047899"/>
    </source>
</evidence>
<evidence type="ECO:0000256" key="16">
    <source>
        <dbReference type="ARBA" id="ARBA00023180"/>
    </source>
</evidence>
<evidence type="ECO:0000256" key="10">
    <source>
        <dbReference type="ARBA" id="ARBA00022777"/>
    </source>
</evidence>
<evidence type="ECO:0000313" key="25">
    <source>
        <dbReference type="RefSeq" id="XP_017702536.3"/>
    </source>
</evidence>
<dbReference type="InterPro" id="IPR036426">
    <property type="entry name" value="Bulb-type_lectin_dom_sf"/>
</dbReference>
<feature type="transmembrane region" description="Helical" evidence="20">
    <location>
        <begin position="277"/>
        <end position="299"/>
    </location>
</feature>
<keyword evidence="11" id="KW-0067">ATP-binding</keyword>
<reference evidence="24" key="1">
    <citation type="journal article" date="2019" name="Nat. Commun.">
        <title>Genome-wide association mapping of date palm fruit traits.</title>
        <authorList>
            <person name="Hazzouri K.M."/>
            <person name="Gros-Balthazard M."/>
            <person name="Flowers J.M."/>
            <person name="Copetti D."/>
            <person name="Lemansour A."/>
            <person name="Lebrun M."/>
            <person name="Masmoudi K."/>
            <person name="Ferrand S."/>
            <person name="Dhar M.I."/>
            <person name="Fresquez Z.A."/>
            <person name="Rosas U."/>
            <person name="Zhang J."/>
            <person name="Talag J."/>
            <person name="Lee S."/>
            <person name="Kudrna D."/>
            <person name="Powell R.F."/>
            <person name="Leitch I.J."/>
            <person name="Krueger R.R."/>
            <person name="Wing R.A."/>
            <person name="Amiri K.M.A."/>
            <person name="Purugganan M.D."/>
        </authorList>
    </citation>
    <scope>NUCLEOTIDE SEQUENCE [LARGE SCALE GENOMIC DNA]</scope>
    <source>
        <strain evidence="24">cv. Khalas</strain>
    </source>
</reference>
<evidence type="ECO:0000256" key="5">
    <source>
        <dbReference type="ARBA" id="ARBA00022527"/>
    </source>
</evidence>
<dbReference type="GO" id="GO:0004674">
    <property type="term" value="F:protein serine/threonine kinase activity"/>
    <property type="evidence" value="ECO:0007669"/>
    <property type="project" value="UniProtKB-KW"/>
</dbReference>
<dbReference type="GeneID" id="103695872"/>
<keyword evidence="19" id="KW-0245">EGF-like domain</keyword>
<evidence type="ECO:0000256" key="11">
    <source>
        <dbReference type="ARBA" id="ARBA00022840"/>
    </source>
</evidence>
<evidence type="ECO:0000259" key="23">
    <source>
        <dbReference type="PROSITE" id="PS50948"/>
    </source>
</evidence>
<evidence type="ECO:0000256" key="7">
    <source>
        <dbReference type="ARBA" id="ARBA00022692"/>
    </source>
</evidence>
<comment type="catalytic activity">
    <reaction evidence="17">
        <text>L-threonyl-[protein] + ATP = O-phospho-L-threonyl-[protein] + ADP + H(+)</text>
        <dbReference type="Rhea" id="RHEA:46608"/>
        <dbReference type="Rhea" id="RHEA-COMP:11060"/>
        <dbReference type="Rhea" id="RHEA-COMP:11605"/>
        <dbReference type="ChEBI" id="CHEBI:15378"/>
        <dbReference type="ChEBI" id="CHEBI:30013"/>
        <dbReference type="ChEBI" id="CHEBI:30616"/>
        <dbReference type="ChEBI" id="CHEBI:61977"/>
        <dbReference type="ChEBI" id="CHEBI:456216"/>
        <dbReference type="EC" id="2.7.11.1"/>
    </reaction>
</comment>
<dbReference type="GO" id="GO:0048544">
    <property type="term" value="P:recognition of pollen"/>
    <property type="evidence" value="ECO:0007669"/>
    <property type="project" value="InterPro"/>
</dbReference>